<organism evidence="1 2">
    <name type="scientific">Nocardioides nanhaiensis</name>
    <dbReference type="NCBI Taxonomy" id="1476871"/>
    <lineage>
        <taxon>Bacteria</taxon>
        <taxon>Bacillati</taxon>
        <taxon>Actinomycetota</taxon>
        <taxon>Actinomycetes</taxon>
        <taxon>Propionibacteriales</taxon>
        <taxon>Nocardioidaceae</taxon>
        <taxon>Nocardioides</taxon>
    </lineage>
</organism>
<protein>
    <submittedName>
        <fullName evidence="1">DinB family protein</fullName>
    </submittedName>
</protein>
<comment type="caution">
    <text evidence="1">The sequence shown here is derived from an EMBL/GenBank/DDBJ whole genome shotgun (WGS) entry which is preliminary data.</text>
</comment>
<dbReference type="EMBL" id="BAABIM010000002">
    <property type="protein sequence ID" value="GAA4687632.1"/>
    <property type="molecule type" value="Genomic_DNA"/>
</dbReference>
<accession>A0ABP8WDS8</accession>
<evidence type="ECO:0000313" key="1">
    <source>
        <dbReference type="EMBL" id="GAA4687632.1"/>
    </source>
</evidence>
<evidence type="ECO:0000313" key="2">
    <source>
        <dbReference type="Proteomes" id="UP001500621"/>
    </source>
</evidence>
<reference evidence="2" key="1">
    <citation type="journal article" date="2019" name="Int. J. Syst. Evol. Microbiol.">
        <title>The Global Catalogue of Microorganisms (GCM) 10K type strain sequencing project: providing services to taxonomists for standard genome sequencing and annotation.</title>
        <authorList>
            <consortium name="The Broad Institute Genomics Platform"/>
            <consortium name="The Broad Institute Genome Sequencing Center for Infectious Disease"/>
            <person name="Wu L."/>
            <person name="Ma J."/>
        </authorList>
    </citation>
    <scope>NUCLEOTIDE SEQUENCE [LARGE SCALE GENOMIC DNA]</scope>
    <source>
        <strain evidence="2">JCM 18127</strain>
    </source>
</reference>
<proteinExistence type="predicted"/>
<sequence length="184" mass="20200">MTTHDQTDTRTDDIDQERRDLLESLHTQRFFLRHTVAGLSDDQARQRTTVSELTLGGLVKHVMLTEAGWLDFAEHGAPEGFSTDGGEGPSEEQLAARAAEFTLLPEETLAGVLAQYEEVAARADRLVATLDLDHAWPLPPAPWFEPGGTRSVRRVITHVVGETAQHAGHADILREALDGQKTMG</sequence>
<name>A0ABP8WDS8_9ACTN</name>
<dbReference type="Gene3D" id="1.20.120.450">
    <property type="entry name" value="dinb family like domain"/>
    <property type="match status" value="1"/>
</dbReference>
<dbReference type="InterPro" id="IPR034660">
    <property type="entry name" value="DinB/YfiT-like"/>
</dbReference>
<dbReference type="Proteomes" id="UP001500621">
    <property type="component" value="Unassembled WGS sequence"/>
</dbReference>
<gene>
    <name evidence="1" type="ORF">GCM10023226_26910</name>
</gene>
<dbReference type="Pfam" id="PF04978">
    <property type="entry name" value="MST"/>
    <property type="match status" value="1"/>
</dbReference>
<keyword evidence="2" id="KW-1185">Reference proteome</keyword>
<dbReference type="SUPFAM" id="SSF109854">
    <property type="entry name" value="DinB/YfiT-like putative metalloenzymes"/>
    <property type="match status" value="1"/>
</dbReference>
<dbReference type="InterPro" id="IPR007061">
    <property type="entry name" value="MST-like"/>
</dbReference>
<dbReference type="RefSeq" id="WP_345266627.1">
    <property type="nucleotide sequence ID" value="NZ_BAABIM010000002.1"/>
</dbReference>